<feature type="compositionally biased region" description="Basic and acidic residues" evidence="12">
    <location>
        <begin position="72"/>
        <end position="90"/>
    </location>
</feature>
<evidence type="ECO:0000256" key="2">
    <source>
        <dbReference type="ARBA" id="ARBA00012513"/>
    </source>
</evidence>
<dbReference type="InterPro" id="IPR031559">
    <property type="entry name" value="SMG1"/>
</dbReference>
<evidence type="ECO:0000313" key="17">
    <source>
        <dbReference type="Proteomes" id="UP000494040"/>
    </source>
</evidence>
<dbReference type="CTD" id="31625"/>
<dbReference type="InterPro" id="IPR000403">
    <property type="entry name" value="PI3/4_kinase_cat_dom"/>
</dbReference>
<evidence type="ECO:0000313" key="16">
    <source>
        <dbReference type="EnsemblMetazoa" id="XP_014248244.1"/>
    </source>
</evidence>
<dbReference type="InterPro" id="IPR039414">
    <property type="entry name" value="SMG1_PIKKc"/>
</dbReference>
<evidence type="ECO:0000259" key="14">
    <source>
        <dbReference type="PROSITE" id="PS51189"/>
    </source>
</evidence>
<evidence type="ECO:0000259" key="15">
    <source>
        <dbReference type="PROSITE" id="PS51190"/>
    </source>
</evidence>
<dbReference type="EnsemblMetazoa" id="XM_014392758.2">
    <property type="protein sequence ID" value="XP_014248244.1"/>
    <property type="gene ID" value="LOC106665938"/>
</dbReference>
<dbReference type="OMA" id="AFECHFT"/>
<feature type="compositionally biased region" description="Low complexity" evidence="12">
    <location>
        <begin position="1"/>
        <end position="11"/>
    </location>
</feature>
<keyword evidence="4" id="KW-0808">Transferase</keyword>
<comment type="similarity">
    <text evidence="1">Belongs to the PI3/PI4-kinase family.</text>
</comment>
<dbReference type="GO" id="GO:0005524">
    <property type="term" value="F:ATP binding"/>
    <property type="evidence" value="ECO:0007669"/>
    <property type="project" value="UniProtKB-KW"/>
</dbReference>
<feature type="region of interest" description="Disordered" evidence="12">
    <location>
        <begin position="1711"/>
        <end position="1740"/>
    </location>
</feature>
<feature type="coiled-coil region" evidence="11">
    <location>
        <begin position="2941"/>
        <end position="2968"/>
    </location>
</feature>
<dbReference type="InterPro" id="IPR050517">
    <property type="entry name" value="DDR_Repair_Kinase"/>
</dbReference>
<dbReference type="InterPro" id="IPR016024">
    <property type="entry name" value="ARM-type_fold"/>
</dbReference>
<reference evidence="16" key="1">
    <citation type="submission" date="2022-01" db="UniProtKB">
        <authorList>
            <consortium name="EnsemblMetazoa"/>
        </authorList>
    </citation>
    <scope>IDENTIFICATION</scope>
</reference>
<sequence length="3358" mass="381289">MLSGSGESSKSPKGKEEKKSSKEEAKGRHIPSIVVTRGRSEARSKARKKDDFIGRTRSFGDERRGGFRGRGKRPDDYSARRFQENKKTHETSQYKTDYVPLVYLPEDSRISTCLRRLAREEDEKKFTSLCKMLQDSLSLPENAAYIHRSLVMILESLFELMCTGMTQQCRKWSAQTLGHVGYVLEKDFNRFMDWIFSKFNSEKKDCNRVLIMTAVLELSKLDKKVPKLNEYAQQLMAGIREIMEITDVGDIFMVTTEITLTLTHRYPETFTQYFHDMIDIIVGWHIDPMQTPAVTKCATRSLKRLAPYWLQDMSFTVTLLQQFLEDTDTCFEEMASPQELSEDEIQISNTDQLSKITSFILVFKSVFKGLDKNMDPAVCPSVTWEFLEKSLTKVITIVLRSLTVTVHSNLIIAGNKCIILILNFLNSDSDEVYSVLLNYIYTLFSLNAMSKKALASLFRLVAKILDSMPSKTTPEFVDTLLKPDSIVLKKRLSVIELDVLKVYESLLHHSQLPILLCAYGHVVADLDAALRTIKPNMETLVIGENNLHKNTSYDKEIVEEIVIFLLRAIAELAQANNPVTSLFTLKPTIFDILAIHLPSAFRPASYPKLHIAYMKLLKSHCTRNNYFVSSAKILAQTSKRQHLVDALGIETPQSSAPSGTQMVTIINLLIENLVDILEEKNKIFIMQWVNELLTVTNRQYKSLLSSVEMLELVKGLCYACADFRPNLTLQGVAVLQSIVTKFKGLWPPEIMSKLLDLCIYFMNSSCPEIRKRFHLLMMALPSLIVTFSINNCASYKFSMMNKLMLRNYQEMARSMTGEMTATRFKQLMNYMLFEESVDPEFKWMTEILASGWPVMELGYQHGLEAMNSLGLTTEWLAFQAACLCRDSKLRTALGKPLGTFTAIEVAIRDLALETKLNKNMLKTPATGRRVRMLVQFVEQLEKALYNAAEGTASAFPLITKQAVKSFFCLNRGSCYEWFTRIRFAILVVSLHCGLSAASVRHGFALLQSHLDNNSTNTPEFQNILLNVGWALANMGEKEAIQGLYEWAKNTANVKEPILEPLIHMAARRYESATEGFESLAKEIMSNSTETDNNESSDIAQQIKNKTEMRKIFIADQLTESYLALNNWQDLLNWKKTESDFLSNENGCSTRRYKHVSLNFVETIAKFDEGEYEAAKEMFTWNGDDRESLLTMDRCRWDYNNLLEEVDYILKCSLIKNHKHLFFSLNSRAKYDEAQSLAESIIEECVKDSPSELLGRAALLKFTSYSLLNSTNYVVSQFYGGDYWWKKCIKSPEMERAVWWGNALNKMKKGEPSRESKNFILQCVKVARKTGNLKYATRVLLLHLKSTDKTLKDVAENYISATPKDFTSHEAMIQVSKLMKKCGQSRQAMRLSATVALRLQESSMPELIMLSSKVLRNIAAEFKTGKSSELKCPELDKVFEYEQTNGFGSHFEDLNCFRKVSEDCSGSNDEELLTGRLLRLSLSIWPMSSKSWERLAAWAYAGGVKESAKGIASTPEERAALESELPQGVTVQAVSNMLAAYHSHEVDVDTVSSEMIEQQLRELGTFSNEQIKSLLDIWKKTHSRVYTYFRLSAYSYFRYIQISEYHEEDNVIVTATLRLLRLIVRHATELQRVVENGLSTTPTAPWIAIVPQLFSRLNHPEPYVRKRVSELLIRIGNDSPHLITFPAIVGSGSNTMPTTKLLTIMKYDDKSKVKGHEEGEEENDEEEEVDDDDDDGNDDEMKVPNEKAAVLENSFGLILEALSRKYGEEINQVKTLIAELRRITLLWDELWLGTLNQHQPDISRRFTQLGNEVKCTETNFNLSQETKQFIIAEKYRLILKPLLFVLEQLRAITFVTPETPHEKNFQEKYAKDIENVLTKLKQPDDPRDPNGALQALGVLQSSLQASSCSGRRGGGQLSMKDISPALGKLKLSKIAMPGVVRDPATIKSIADTVIVLPSNTKPKKLVFNGSNGLKYTYLFKGLEDLHLDERIMQFLSIANYMLKETSLRAHHYSVVPLGPRSGLISWVENVTPIFTLYKKWQEREAANDSTETNSVMRPSALFYSKLGPILKDAGITSINQVQRNKWPLWALKKCLTELMHCTPTYLLSKELWCFSINAAHWWNITKLYSSSLAVMSMIGYIIGLGDRHLDNVLVNLKTGEVVHIDYNICFEKGKTLRVPEKVPFRLTQNLRAALGVTGIEGIYRQTCERVLEVLKSGQETLLTLLEAFVYDPLIDWTPLNEDGYTGAVYGGGRELVSETKQSKKDLEHEVNSCMFKVRITEAKHQWLENKRVLEYELNDLVDMIEIWQRDDLRIRKSQESLKERHTQMALLKEAEGQPQHALYSLGARYAKHVQVYSAKQATLQALKSRIQESEMFLNQFQTVIATLRGAEMAQWVAEVKRRPQSDVCQVFDLIKEFLHNAGRSQMVQQCNQSEKEVGELCVQQTQLTATLLDMLGKYWEISQQYPASYLKRHRMMLYKLWAEQLCKDMSPKTCDRILVEMKQEFAVSEDAIRQAGMYSAGLHRHTAEATSWLTKAMRRVEGNSLSSQQGERSGSVSLDRIIKSGQPSDTSAITGVVLTALCALNKKFLMVESQATSAGDCLLNLMSRDGDWFLDDMCTVAGTAVKLSQLLPALSNPDEIPADINVAYKCIQCAFSQYNALQGLHNNFTGIILVEAMQALQSEEPSVVAMVDKLEQIVSSILIPLSDLLNQLQRHLRFVILGMESQHTSFMVPVESLRMQFEELLSHGEDNLTQGQMLLMGFNGLFTNLEDGRDVLLGHLKSLTSPPAWKIVDQIREAMQQYTAPICQETPMAIIESMFFVKRVQTMLEVLRMSRADAAGFRGAPSPQVPHDRETLTRPVRKYIAEYISYQMLGVFSLSLATLICLLLEKEGFDVTGEVEQKDIGTQSRVPLDELCKKMIDQLGKPQQVRHASGVVSQAEAIWRQEDTRARLERELNNARALAHRLQLMLTGHHWLHEHCLVNSPTPPINRGNFMLEMRKAMTTLLALQRKMEEVVLEQNNLITSSEQRLKWATGANPALSEVMSAFESSVTANKERLEAEKNLAMTVVNMCSTILTYEALRTPTSEALSYDSAFAVLVMECKSTHLLITSNAVALSSAEEGLVLLLPPKRKIDSEWICKAEELISESVRNLNSEIEPLQMNLLSSEDCVKNKATMIRSTMSKHHRIVSDIRTLLKAMVKYEDAGLSGLNSYLMRYKKFTDTISSMTKSVGMATNLNANLINKAIEDAKTLQQQIDSIYMELLAFSVSDTLTKRPPLVRQSTICESPRKEKEKKPKRRGMQERNAYAMNVWRRVKFKLEGRDPDPGVRSSVKQQVDWTISEATNLDNLSLLYEGWTPWV</sequence>
<evidence type="ECO:0000256" key="5">
    <source>
        <dbReference type="ARBA" id="ARBA00022741"/>
    </source>
</evidence>
<dbReference type="SMART" id="SM01343">
    <property type="entry name" value="FATC"/>
    <property type="match status" value="1"/>
</dbReference>
<comment type="catalytic activity">
    <reaction evidence="10">
        <text>L-seryl-[protein] + ATP = O-phospho-L-seryl-[protein] + ADP + H(+)</text>
        <dbReference type="Rhea" id="RHEA:17989"/>
        <dbReference type="Rhea" id="RHEA-COMP:9863"/>
        <dbReference type="Rhea" id="RHEA-COMP:11604"/>
        <dbReference type="ChEBI" id="CHEBI:15378"/>
        <dbReference type="ChEBI" id="CHEBI:29999"/>
        <dbReference type="ChEBI" id="CHEBI:30616"/>
        <dbReference type="ChEBI" id="CHEBI:83421"/>
        <dbReference type="ChEBI" id="CHEBI:456216"/>
        <dbReference type="EC" id="2.7.11.1"/>
    </reaction>
</comment>
<dbReference type="Pfam" id="PF15785">
    <property type="entry name" value="SMG1"/>
    <property type="match status" value="1"/>
</dbReference>
<dbReference type="InterPro" id="IPR036940">
    <property type="entry name" value="PI3/4_kinase_cat_sf"/>
</dbReference>
<protein>
    <recommendedName>
        <fullName evidence="2">non-specific serine/threonine protein kinase</fullName>
        <ecNumber evidence="2">2.7.11.1</ecNumber>
    </recommendedName>
</protein>
<evidence type="ECO:0000256" key="9">
    <source>
        <dbReference type="ARBA" id="ARBA00047899"/>
    </source>
</evidence>
<feature type="domain" description="FAT" evidence="14">
    <location>
        <begin position="1373"/>
        <end position="1692"/>
    </location>
</feature>
<dbReference type="InterPro" id="IPR014009">
    <property type="entry name" value="PIK_FAT"/>
</dbReference>
<dbReference type="PANTHER" id="PTHR11139:SF71">
    <property type="entry name" value="SERINE_THREONINE-PROTEIN KINASE SMG1"/>
    <property type="match status" value="1"/>
</dbReference>
<dbReference type="Pfam" id="PF02260">
    <property type="entry name" value="FATC"/>
    <property type="match status" value="1"/>
</dbReference>
<dbReference type="SUPFAM" id="SSF48371">
    <property type="entry name" value="ARM repeat"/>
    <property type="match status" value="2"/>
</dbReference>
<dbReference type="PROSITE" id="PS51190">
    <property type="entry name" value="FATC"/>
    <property type="match status" value="1"/>
</dbReference>
<evidence type="ECO:0000256" key="4">
    <source>
        <dbReference type="ARBA" id="ARBA00022679"/>
    </source>
</evidence>
<evidence type="ECO:0000256" key="3">
    <source>
        <dbReference type="ARBA" id="ARBA00022527"/>
    </source>
</evidence>
<dbReference type="PROSITE" id="PS00916">
    <property type="entry name" value="PI3_4_KINASE_2"/>
    <property type="match status" value="1"/>
</dbReference>
<feature type="compositionally biased region" description="Acidic residues" evidence="12">
    <location>
        <begin position="1717"/>
        <end position="1737"/>
    </location>
</feature>
<dbReference type="GO" id="GO:0004674">
    <property type="term" value="F:protein serine/threonine kinase activity"/>
    <property type="evidence" value="ECO:0007669"/>
    <property type="project" value="UniProtKB-KW"/>
</dbReference>
<dbReference type="InterPro" id="IPR018936">
    <property type="entry name" value="PI3/4_kinase_CS"/>
</dbReference>
<dbReference type="PROSITE" id="PS50290">
    <property type="entry name" value="PI3_4_KINASE_3"/>
    <property type="match status" value="1"/>
</dbReference>
<dbReference type="PANTHER" id="PTHR11139">
    <property type="entry name" value="ATAXIA TELANGIECTASIA MUTATED ATM -RELATED"/>
    <property type="match status" value="1"/>
</dbReference>
<evidence type="ECO:0000259" key="13">
    <source>
        <dbReference type="PROSITE" id="PS50290"/>
    </source>
</evidence>
<dbReference type="GO" id="GO:0005634">
    <property type="term" value="C:nucleus"/>
    <property type="evidence" value="ECO:0007669"/>
    <property type="project" value="TreeGrafter"/>
</dbReference>
<feature type="domain" description="PI3K/PI4K catalytic" evidence="13">
    <location>
        <begin position="1948"/>
        <end position="2277"/>
    </location>
</feature>
<evidence type="ECO:0000256" key="8">
    <source>
        <dbReference type="ARBA" id="ARBA00023161"/>
    </source>
</evidence>
<evidence type="ECO:0000256" key="10">
    <source>
        <dbReference type="ARBA" id="ARBA00048679"/>
    </source>
</evidence>
<dbReference type="SUPFAM" id="SSF56112">
    <property type="entry name" value="Protein kinase-like (PK-like)"/>
    <property type="match status" value="1"/>
</dbReference>
<evidence type="ECO:0000256" key="7">
    <source>
        <dbReference type="ARBA" id="ARBA00022840"/>
    </source>
</evidence>
<dbReference type="CDD" id="cd05170">
    <property type="entry name" value="PIKKc_SMG1"/>
    <property type="match status" value="1"/>
</dbReference>
<dbReference type="SMART" id="SM00146">
    <property type="entry name" value="PI3Kc"/>
    <property type="match status" value="1"/>
</dbReference>
<feature type="domain" description="FATC" evidence="15">
    <location>
        <begin position="3326"/>
        <end position="3358"/>
    </location>
</feature>
<comment type="catalytic activity">
    <reaction evidence="9">
        <text>L-threonyl-[protein] + ATP = O-phospho-L-threonyl-[protein] + ADP + H(+)</text>
        <dbReference type="Rhea" id="RHEA:46608"/>
        <dbReference type="Rhea" id="RHEA-COMP:11060"/>
        <dbReference type="Rhea" id="RHEA-COMP:11605"/>
        <dbReference type="ChEBI" id="CHEBI:15378"/>
        <dbReference type="ChEBI" id="CHEBI:30013"/>
        <dbReference type="ChEBI" id="CHEBI:30616"/>
        <dbReference type="ChEBI" id="CHEBI:61977"/>
        <dbReference type="ChEBI" id="CHEBI:456216"/>
        <dbReference type="EC" id="2.7.11.1"/>
    </reaction>
</comment>
<dbReference type="FunFam" id="1.10.1070.11:FF:000008">
    <property type="entry name" value="serine/threonine-protein kinase SMG1 isoform X2"/>
    <property type="match status" value="1"/>
</dbReference>
<keyword evidence="17" id="KW-1185">Reference proteome</keyword>
<dbReference type="Gene3D" id="1.10.1070.11">
    <property type="entry name" value="Phosphatidylinositol 3-/4-kinase, catalytic domain"/>
    <property type="match status" value="1"/>
</dbReference>
<dbReference type="Pfam" id="PF00454">
    <property type="entry name" value="PI3_PI4_kinase"/>
    <property type="match status" value="1"/>
</dbReference>
<feature type="compositionally biased region" description="Basic and acidic residues" evidence="12">
    <location>
        <begin position="38"/>
        <end position="65"/>
    </location>
</feature>
<keyword evidence="11" id="KW-0175">Coiled coil</keyword>
<organism evidence="16 17">
    <name type="scientific">Cimex lectularius</name>
    <name type="common">Bed bug</name>
    <name type="synonym">Acanthia lectularia</name>
    <dbReference type="NCBI Taxonomy" id="79782"/>
    <lineage>
        <taxon>Eukaryota</taxon>
        <taxon>Metazoa</taxon>
        <taxon>Ecdysozoa</taxon>
        <taxon>Arthropoda</taxon>
        <taxon>Hexapoda</taxon>
        <taxon>Insecta</taxon>
        <taxon>Pterygota</taxon>
        <taxon>Neoptera</taxon>
        <taxon>Paraneoptera</taxon>
        <taxon>Hemiptera</taxon>
        <taxon>Heteroptera</taxon>
        <taxon>Panheteroptera</taxon>
        <taxon>Cimicomorpha</taxon>
        <taxon>Cimicidae</taxon>
        <taxon>Cimex</taxon>
    </lineage>
</organism>
<dbReference type="EC" id="2.7.11.1" evidence="2"/>
<dbReference type="OrthoDB" id="10065496at2759"/>
<evidence type="ECO:0000256" key="6">
    <source>
        <dbReference type="ARBA" id="ARBA00022777"/>
    </source>
</evidence>
<dbReference type="SMART" id="SM01345">
    <property type="entry name" value="Rapamycin_bind"/>
    <property type="match status" value="1"/>
</dbReference>
<accession>A0A8I6RMN5</accession>
<keyword evidence="3" id="KW-0723">Serine/threonine-protein kinase</keyword>
<keyword evidence="7" id="KW-0067">ATP-binding</keyword>
<dbReference type="Proteomes" id="UP000494040">
    <property type="component" value="Unassembled WGS sequence"/>
</dbReference>
<dbReference type="InterPro" id="IPR011009">
    <property type="entry name" value="Kinase-like_dom_sf"/>
</dbReference>
<feature type="region of interest" description="Disordered" evidence="12">
    <location>
        <begin position="1"/>
        <end position="90"/>
    </location>
</feature>
<keyword evidence="6" id="KW-0418">Kinase</keyword>
<evidence type="ECO:0000256" key="11">
    <source>
        <dbReference type="SAM" id="Coils"/>
    </source>
</evidence>
<evidence type="ECO:0000256" key="12">
    <source>
        <dbReference type="SAM" id="MobiDB-lite"/>
    </source>
</evidence>
<dbReference type="InterPro" id="IPR003152">
    <property type="entry name" value="FATC_dom"/>
</dbReference>
<dbReference type="Gene3D" id="3.30.1010.10">
    <property type="entry name" value="Phosphatidylinositol 3-kinase Catalytic Subunit, Chain A, domain 4"/>
    <property type="match status" value="1"/>
</dbReference>
<keyword evidence="5" id="KW-0547">Nucleotide-binding</keyword>
<dbReference type="KEGG" id="clec:106665938"/>
<name>A0A8I6RMN5_CIMLE</name>
<proteinExistence type="inferred from homology"/>
<keyword evidence="8" id="KW-0866">Nonsense-mediated mRNA decay</keyword>
<dbReference type="GeneID" id="106665938"/>
<feature type="compositionally biased region" description="Basic and acidic residues" evidence="12">
    <location>
        <begin position="13"/>
        <end position="27"/>
    </location>
</feature>
<dbReference type="GO" id="GO:0000184">
    <property type="term" value="P:nuclear-transcribed mRNA catabolic process, nonsense-mediated decay"/>
    <property type="evidence" value="ECO:0007669"/>
    <property type="project" value="UniProtKB-KW"/>
</dbReference>
<dbReference type="RefSeq" id="XP_014248244.1">
    <property type="nucleotide sequence ID" value="XM_014392758.2"/>
</dbReference>
<dbReference type="PROSITE" id="PS51189">
    <property type="entry name" value="FAT"/>
    <property type="match status" value="1"/>
</dbReference>
<evidence type="ECO:0000256" key="1">
    <source>
        <dbReference type="ARBA" id="ARBA00011031"/>
    </source>
</evidence>